<evidence type="ECO:0008006" key="12">
    <source>
        <dbReference type="Google" id="ProtNLM"/>
    </source>
</evidence>
<keyword evidence="11" id="KW-1185">Reference proteome</keyword>
<feature type="transmembrane region" description="Helical" evidence="9">
    <location>
        <begin position="203"/>
        <end position="223"/>
    </location>
</feature>
<evidence type="ECO:0000313" key="11">
    <source>
        <dbReference type="Proteomes" id="UP001159427"/>
    </source>
</evidence>
<keyword evidence="7 9" id="KW-0472">Membrane</keyword>
<name>A0ABN8M2B4_9CNID</name>
<evidence type="ECO:0000256" key="2">
    <source>
        <dbReference type="ARBA" id="ARBA00007475"/>
    </source>
</evidence>
<keyword evidence="8" id="KW-1207">Sterol metabolism</keyword>
<keyword evidence="6 9" id="KW-1133">Transmembrane helix</keyword>
<sequence length="237" mass="26751">MGLAMQCLNCRRRSPSSGQFFLRLFRQMAPSVVNVFVRGAVLFLLGFFVAVVLFLFSVLAETRRKRIQVLDFEIVANLFSGVWWIAPFCGTVAAVVGLVYPCSDIRLGKPHQFQREWSSVLKCVALFLGISHACAKIPFNSSTHFSLFMAVASLLLWWLFDRSKNGLGLAVFVALCVCAVLQSLISFGVYRHGEPDFLYARTWIPWFFFSAVVTFGSIGRQLAMNEINFVRSKEHLD</sequence>
<feature type="transmembrane region" description="Helical" evidence="9">
    <location>
        <begin position="80"/>
        <end position="100"/>
    </location>
</feature>
<dbReference type="EMBL" id="CALNXI010000272">
    <property type="protein sequence ID" value="CAH3023726.1"/>
    <property type="molecule type" value="Genomic_DNA"/>
</dbReference>
<comment type="similarity">
    <text evidence="2">Belongs to the INSIG family.</text>
</comment>
<keyword evidence="3" id="KW-0153">Cholesterol metabolism</keyword>
<proteinExistence type="inferred from homology"/>
<evidence type="ECO:0000256" key="3">
    <source>
        <dbReference type="ARBA" id="ARBA00022548"/>
    </source>
</evidence>
<feature type="transmembrane region" description="Helical" evidence="9">
    <location>
        <begin position="145"/>
        <end position="160"/>
    </location>
</feature>
<organism evidence="10 11">
    <name type="scientific">Porites evermanni</name>
    <dbReference type="NCBI Taxonomy" id="104178"/>
    <lineage>
        <taxon>Eukaryota</taxon>
        <taxon>Metazoa</taxon>
        <taxon>Cnidaria</taxon>
        <taxon>Anthozoa</taxon>
        <taxon>Hexacorallia</taxon>
        <taxon>Scleractinia</taxon>
        <taxon>Fungiina</taxon>
        <taxon>Poritidae</taxon>
        <taxon>Porites</taxon>
    </lineage>
</organism>
<dbReference type="Pfam" id="PF07281">
    <property type="entry name" value="INSIG"/>
    <property type="match status" value="1"/>
</dbReference>
<evidence type="ECO:0000256" key="5">
    <source>
        <dbReference type="ARBA" id="ARBA00022824"/>
    </source>
</evidence>
<protein>
    <recommendedName>
        <fullName evidence="12">Insulin-induced gene protein</fullName>
    </recommendedName>
</protein>
<evidence type="ECO:0000256" key="8">
    <source>
        <dbReference type="ARBA" id="ARBA00023166"/>
    </source>
</evidence>
<evidence type="ECO:0000256" key="6">
    <source>
        <dbReference type="ARBA" id="ARBA00022989"/>
    </source>
</evidence>
<feature type="transmembrane region" description="Helical" evidence="9">
    <location>
        <begin position="167"/>
        <end position="191"/>
    </location>
</feature>
<reference evidence="10 11" key="1">
    <citation type="submission" date="2022-05" db="EMBL/GenBank/DDBJ databases">
        <authorList>
            <consortium name="Genoscope - CEA"/>
            <person name="William W."/>
        </authorList>
    </citation>
    <scope>NUCLEOTIDE SEQUENCE [LARGE SCALE GENOMIC DNA]</scope>
</reference>
<feature type="transmembrane region" description="Helical" evidence="9">
    <location>
        <begin position="35"/>
        <end position="60"/>
    </location>
</feature>
<evidence type="ECO:0000256" key="4">
    <source>
        <dbReference type="ARBA" id="ARBA00022692"/>
    </source>
</evidence>
<comment type="caution">
    <text evidence="10">The sequence shown here is derived from an EMBL/GenBank/DDBJ whole genome shotgun (WGS) entry which is preliminary data.</text>
</comment>
<dbReference type="InterPro" id="IPR025929">
    <property type="entry name" value="INSIG_fam"/>
</dbReference>
<dbReference type="PANTHER" id="PTHR15301">
    <property type="entry name" value="INSULIN-INDUCED GENE 1"/>
    <property type="match status" value="1"/>
</dbReference>
<comment type="subcellular location">
    <subcellularLocation>
        <location evidence="1">Endoplasmic reticulum membrane</location>
        <topology evidence="1">Multi-pass membrane protein</topology>
    </subcellularLocation>
</comment>
<keyword evidence="5" id="KW-0256">Endoplasmic reticulum</keyword>
<accession>A0ABN8M2B4</accession>
<evidence type="ECO:0000256" key="9">
    <source>
        <dbReference type="SAM" id="Phobius"/>
    </source>
</evidence>
<keyword evidence="8" id="KW-0443">Lipid metabolism</keyword>
<evidence type="ECO:0000313" key="10">
    <source>
        <dbReference type="EMBL" id="CAH3023726.1"/>
    </source>
</evidence>
<dbReference type="PANTHER" id="PTHR15301:SF3">
    <property type="entry name" value="PROTEIN NSG1-RELATED"/>
    <property type="match status" value="1"/>
</dbReference>
<evidence type="ECO:0000256" key="7">
    <source>
        <dbReference type="ARBA" id="ARBA00023136"/>
    </source>
</evidence>
<keyword evidence="8" id="KW-0753">Steroid metabolism</keyword>
<dbReference type="Proteomes" id="UP001159427">
    <property type="component" value="Unassembled WGS sequence"/>
</dbReference>
<keyword evidence="4 9" id="KW-0812">Transmembrane</keyword>
<evidence type="ECO:0000256" key="1">
    <source>
        <dbReference type="ARBA" id="ARBA00004477"/>
    </source>
</evidence>
<gene>
    <name evidence="10" type="ORF">PEVE_00020261</name>
</gene>